<feature type="compositionally biased region" description="Acidic residues" evidence="1">
    <location>
        <begin position="230"/>
        <end position="243"/>
    </location>
</feature>
<evidence type="ECO:0000313" key="2">
    <source>
        <dbReference type="EMBL" id="CAD7430835.1"/>
    </source>
</evidence>
<sequence>MKVSKDSRKHEQVSYSFQGLTLDCAVVLIIKQIGKVLHCEIRNALISRQRVVSVNHLHDLSFTFDPSFPRAADKRHSLVRSIIGSRKPTLSISDRYLNPGLTVIDCQVYCERDAGGRQQHGGRVGNLRGIIPLSRADMYLMSPPIRSNMSVTLDKVGNARKGSVCVFTIFKYRFTQDCGAVGPDMSDYEDAIESLDDATLGLRHRSLWDPDRDSLGSEIVPGLREVSQLLDDDDSSVLTEGDDGVGCPLPSTPEDEHLLDCELS</sequence>
<proteinExistence type="predicted"/>
<feature type="region of interest" description="Disordered" evidence="1">
    <location>
        <begin position="230"/>
        <end position="264"/>
    </location>
</feature>
<evidence type="ECO:0000256" key="1">
    <source>
        <dbReference type="SAM" id="MobiDB-lite"/>
    </source>
</evidence>
<name>A0A7R9HQH3_9NEOP</name>
<protein>
    <submittedName>
        <fullName evidence="2">Uncharacterized protein</fullName>
    </submittedName>
</protein>
<accession>A0A7R9HQH3</accession>
<reference evidence="2" key="1">
    <citation type="submission" date="2020-11" db="EMBL/GenBank/DDBJ databases">
        <authorList>
            <person name="Tran Van P."/>
        </authorList>
    </citation>
    <scope>NUCLEOTIDE SEQUENCE</scope>
</reference>
<dbReference type="AlphaFoldDB" id="A0A7R9HQH3"/>
<gene>
    <name evidence="2" type="ORF">TMSB3V08_LOCUS7584</name>
</gene>
<dbReference type="EMBL" id="OB794673">
    <property type="protein sequence ID" value="CAD7430835.1"/>
    <property type="molecule type" value="Genomic_DNA"/>
</dbReference>
<organism evidence="2">
    <name type="scientific">Timema monikensis</name>
    <dbReference type="NCBI Taxonomy" id="170555"/>
    <lineage>
        <taxon>Eukaryota</taxon>
        <taxon>Metazoa</taxon>
        <taxon>Ecdysozoa</taxon>
        <taxon>Arthropoda</taxon>
        <taxon>Hexapoda</taxon>
        <taxon>Insecta</taxon>
        <taxon>Pterygota</taxon>
        <taxon>Neoptera</taxon>
        <taxon>Polyneoptera</taxon>
        <taxon>Phasmatodea</taxon>
        <taxon>Timematodea</taxon>
        <taxon>Timematoidea</taxon>
        <taxon>Timematidae</taxon>
        <taxon>Timema</taxon>
    </lineage>
</organism>
<feature type="compositionally biased region" description="Basic and acidic residues" evidence="1">
    <location>
        <begin position="254"/>
        <end position="264"/>
    </location>
</feature>